<dbReference type="EMBL" id="JAVFWO010000006">
    <property type="protein sequence ID" value="MDQ7880037.1"/>
    <property type="molecule type" value="Genomic_DNA"/>
</dbReference>
<name>A0ABU0Z679_9MICO</name>
<dbReference type="InterPro" id="IPR000873">
    <property type="entry name" value="AMP-dep_synth/lig_dom"/>
</dbReference>
<comment type="caution">
    <text evidence="5">The sequence shown here is derived from an EMBL/GenBank/DDBJ whole genome shotgun (WGS) entry which is preliminary data.</text>
</comment>
<evidence type="ECO:0000259" key="4">
    <source>
        <dbReference type="Pfam" id="PF13193"/>
    </source>
</evidence>
<comment type="similarity">
    <text evidence="1">Belongs to the ATP-dependent AMP-binding enzyme family.</text>
</comment>
<dbReference type="PANTHER" id="PTHR24096">
    <property type="entry name" value="LONG-CHAIN-FATTY-ACID--COA LIGASE"/>
    <property type="match status" value="1"/>
</dbReference>
<reference evidence="5 6" key="1">
    <citation type="submission" date="2023-08" db="EMBL/GenBank/DDBJ databases">
        <title>Microbacterium psychrotolerans sp. nov., a psychrotolerant bacterium isolated from soil in Heilongjiang Province, China.</title>
        <authorList>
            <person name="An P."/>
            <person name="Zhao D."/>
            <person name="Xiang H."/>
        </authorList>
    </citation>
    <scope>NUCLEOTIDE SEQUENCE [LARGE SCALE GENOMIC DNA]</scope>
    <source>
        <strain evidence="5 6">QXD-8</strain>
    </source>
</reference>
<dbReference type="InterPro" id="IPR045851">
    <property type="entry name" value="AMP-bd_C_sf"/>
</dbReference>
<dbReference type="InterPro" id="IPR042099">
    <property type="entry name" value="ANL_N_sf"/>
</dbReference>
<organism evidence="5 6">
    <name type="scientific">Microbacterium psychrotolerans</name>
    <dbReference type="NCBI Taxonomy" id="3068321"/>
    <lineage>
        <taxon>Bacteria</taxon>
        <taxon>Bacillati</taxon>
        <taxon>Actinomycetota</taxon>
        <taxon>Actinomycetes</taxon>
        <taxon>Micrococcales</taxon>
        <taxon>Microbacteriaceae</taxon>
        <taxon>Microbacterium</taxon>
    </lineage>
</organism>
<dbReference type="SUPFAM" id="SSF56801">
    <property type="entry name" value="Acetyl-CoA synthetase-like"/>
    <property type="match status" value="1"/>
</dbReference>
<feature type="domain" description="AMP-dependent synthetase/ligase" evidence="3">
    <location>
        <begin position="30"/>
        <end position="390"/>
    </location>
</feature>
<dbReference type="PROSITE" id="PS00455">
    <property type="entry name" value="AMP_BINDING"/>
    <property type="match status" value="1"/>
</dbReference>
<dbReference type="Pfam" id="PF00501">
    <property type="entry name" value="AMP-binding"/>
    <property type="match status" value="1"/>
</dbReference>
<dbReference type="RefSeq" id="WP_308869694.1">
    <property type="nucleotide sequence ID" value="NZ_JAVFWO010000006.1"/>
</dbReference>
<evidence type="ECO:0000313" key="6">
    <source>
        <dbReference type="Proteomes" id="UP001235133"/>
    </source>
</evidence>
<evidence type="ECO:0000313" key="5">
    <source>
        <dbReference type="EMBL" id="MDQ7880037.1"/>
    </source>
</evidence>
<proteinExistence type="inferred from homology"/>
<dbReference type="Proteomes" id="UP001235133">
    <property type="component" value="Unassembled WGS sequence"/>
</dbReference>
<dbReference type="InterPro" id="IPR020845">
    <property type="entry name" value="AMP-binding_CS"/>
</dbReference>
<dbReference type="Gene3D" id="3.30.300.30">
    <property type="match status" value="1"/>
</dbReference>
<evidence type="ECO:0000256" key="1">
    <source>
        <dbReference type="ARBA" id="ARBA00006432"/>
    </source>
</evidence>
<accession>A0ABU0Z679</accession>
<dbReference type="Pfam" id="PF13193">
    <property type="entry name" value="AMP-binding_C"/>
    <property type="match status" value="1"/>
</dbReference>
<protein>
    <submittedName>
        <fullName evidence="5">AMP-binding protein</fullName>
    </submittedName>
</protein>
<keyword evidence="6" id="KW-1185">Reference proteome</keyword>
<dbReference type="PANTHER" id="PTHR24096:SF149">
    <property type="entry name" value="AMP-BINDING DOMAIN-CONTAINING PROTEIN-RELATED"/>
    <property type="match status" value="1"/>
</dbReference>
<dbReference type="InterPro" id="IPR025110">
    <property type="entry name" value="AMP-bd_C"/>
</dbReference>
<evidence type="ECO:0000256" key="2">
    <source>
        <dbReference type="ARBA" id="ARBA00022598"/>
    </source>
</evidence>
<dbReference type="Gene3D" id="3.40.50.12780">
    <property type="entry name" value="N-terminal domain of ligase-like"/>
    <property type="match status" value="1"/>
</dbReference>
<keyword evidence="2" id="KW-0436">Ligase</keyword>
<feature type="domain" description="AMP-binding enzyme C-terminal" evidence="4">
    <location>
        <begin position="441"/>
        <end position="516"/>
    </location>
</feature>
<gene>
    <name evidence="5" type="ORF">Q9R08_18755</name>
</gene>
<sequence length="530" mass="57124">MFTSPQPDVEIPELSIYDYLFASLTDEDLGRVALIDPSTGAETTYGALRGQIDLFAGALAARGVEVHTVLGLLCPNVPAFATVFHGILRAGATVTTVNSLYTAGEIEKQLRDAGATWLITVRPLLPQATTAAEAVGIPHERVIVLDGAAGHPNLRELLSEGAPAPEVSFDPATHVAVLPYSSGTTGIPKGVMLSHRNLVANVAQCRVALDLSESDRVLAVLPFFHIYGMTVLLNLALRQRASLVTMPKFDLVEFLTNIQKFQCTYLYIAPPIAVALAKHPIVDQFDISSVHTVFSGAAPLDGETAETAGRRINARMMQGYGMSELSPVSHAMPTDRYDIPVSSVGVMLPNTLNKLIDTETGEEITEVGADGVTKPGELWVKGPNVMLGYLNQPEATAETLDADGYLHTGDIAVYHEGGYFSIVDRVKELIKYKGYQIAPAELEALLLSHPKVMDAAVIGVLDEDKQEIPKAFIVPMPDSGLTEEEVMAFVAEQVAPHKKVRRVEFIEAIPKSTAGKILRKDLRAREAATV</sequence>
<evidence type="ECO:0000259" key="3">
    <source>
        <dbReference type="Pfam" id="PF00501"/>
    </source>
</evidence>